<name>X1VXC7_9ZZZZ</name>
<proteinExistence type="predicted"/>
<accession>X1VXC7</accession>
<dbReference type="EMBL" id="BARW01042637">
    <property type="protein sequence ID" value="GAJ16295.1"/>
    <property type="molecule type" value="Genomic_DNA"/>
</dbReference>
<organism evidence="1">
    <name type="scientific">marine sediment metagenome</name>
    <dbReference type="NCBI Taxonomy" id="412755"/>
    <lineage>
        <taxon>unclassified sequences</taxon>
        <taxon>metagenomes</taxon>
        <taxon>ecological metagenomes</taxon>
    </lineage>
</organism>
<protein>
    <submittedName>
        <fullName evidence="1">Uncharacterized protein</fullName>
    </submittedName>
</protein>
<feature type="non-terminal residue" evidence="1">
    <location>
        <position position="57"/>
    </location>
</feature>
<sequence length="57" mass="6605">EVGNQWHVQACGTWHTPDNGKHSYLTSVFVYPFEATPVAKAGKFRFWRGDYRIVDYA</sequence>
<evidence type="ECO:0000313" key="1">
    <source>
        <dbReference type="EMBL" id="GAJ16295.1"/>
    </source>
</evidence>
<dbReference type="AlphaFoldDB" id="X1VXC7"/>
<reference evidence="1" key="1">
    <citation type="journal article" date="2014" name="Front. Microbiol.">
        <title>High frequency of phylogenetically diverse reductive dehalogenase-homologous genes in deep subseafloor sedimentary metagenomes.</title>
        <authorList>
            <person name="Kawai M."/>
            <person name="Futagami T."/>
            <person name="Toyoda A."/>
            <person name="Takaki Y."/>
            <person name="Nishi S."/>
            <person name="Hori S."/>
            <person name="Arai W."/>
            <person name="Tsubouchi T."/>
            <person name="Morono Y."/>
            <person name="Uchiyama I."/>
            <person name="Ito T."/>
            <person name="Fujiyama A."/>
            <person name="Inagaki F."/>
            <person name="Takami H."/>
        </authorList>
    </citation>
    <scope>NUCLEOTIDE SEQUENCE</scope>
    <source>
        <strain evidence="1">Expedition CK06-06</strain>
    </source>
</reference>
<feature type="non-terminal residue" evidence="1">
    <location>
        <position position="1"/>
    </location>
</feature>
<comment type="caution">
    <text evidence="1">The sequence shown here is derived from an EMBL/GenBank/DDBJ whole genome shotgun (WGS) entry which is preliminary data.</text>
</comment>
<gene>
    <name evidence="1" type="ORF">S12H4_63051</name>
</gene>